<organism evidence="1 2">
    <name type="scientific">Dictyobacter kobayashii</name>
    <dbReference type="NCBI Taxonomy" id="2014872"/>
    <lineage>
        <taxon>Bacteria</taxon>
        <taxon>Bacillati</taxon>
        <taxon>Chloroflexota</taxon>
        <taxon>Ktedonobacteria</taxon>
        <taxon>Ktedonobacterales</taxon>
        <taxon>Dictyobacteraceae</taxon>
        <taxon>Dictyobacter</taxon>
    </lineage>
</organism>
<name>A0A402AB14_9CHLR</name>
<comment type="caution">
    <text evidence="1">The sequence shown here is derived from an EMBL/GenBank/DDBJ whole genome shotgun (WGS) entry which is preliminary data.</text>
</comment>
<dbReference type="Proteomes" id="UP000287188">
    <property type="component" value="Unassembled WGS sequence"/>
</dbReference>
<sequence length="55" mass="6409">MLWTWISRTYRSDKKMAYLVKYEAELMYDLYETMMSKMSDNGGTSVALDPDGCLV</sequence>
<protein>
    <submittedName>
        <fullName evidence="1">Uncharacterized protein</fullName>
    </submittedName>
</protein>
<evidence type="ECO:0000313" key="2">
    <source>
        <dbReference type="Proteomes" id="UP000287188"/>
    </source>
</evidence>
<gene>
    <name evidence="1" type="ORF">KDK_01100</name>
</gene>
<dbReference type="EMBL" id="BIFS01000001">
    <property type="protein sequence ID" value="GCE16310.1"/>
    <property type="molecule type" value="Genomic_DNA"/>
</dbReference>
<accession>A0A402AB14</accession>
<proteinExistence type="predicted"/>
<reference evidence="2" key="1">
    <citation type="submission" date="2018-12" db="EMBL/GenBank/DDBJ databases">
        <title>Tengunoibacter tsumagoiensis gen. nov., sp. nov., Dictyobacter kobayashii sp. nov., D. alpinus sp. nov., and D. joshuensis sp. nov. and description of Dictyobacteraceae fam. nov. within the order Ktedonobacterales isolated from Tengu-no-mugimeshi.</title>
        <authorList>
            <person name="Wang C.M."/>
            <person name="Zheng Y."/>
            <person name="Sakai Y."/>
            <person name="Toyoda A."/>
            <person name="Minakuchi Y."/>
            <person name="Abe K."/>
            <person name="Yokota A."/>
            <person name="Yabe S."/>
        </authorList>
    </citation>
    <scope>NUCLEOTIDE SEQUENCE [LARGE SCALE GENOMIC DNA]</scope>
    <source>
        <strain evidence="2">Uno11</strain>
    </source>
</reference>
<dbReference type="AlphaFoldDB" id="A0A402AB14"/>
<keyword evidence="2" id="KW-1185">Reference proteome</keyword>
<evidence type="ECO:0000313" key="1">
    <source>
        <dbReference type="EMBL" id="GCE16310.1"/>
    </source>
</evidence>